<sequence>MGSNNCKNDNSKYDISNFKEDPIMGNLVDWEKLECIIKKNNIKLLEIIGKGHRGVVFKGIFKNKIVAIKVPRINSKNTVYHEGSILEETNLLNIGPKVYKFSNNYLIMEYIEGINLKDYLSQKYIDKKEYIAIIENTLKQCLRLDFHKINHGEIQGGKHIIINNKDESKLKVCIIDFDKSRRGRITHNFTSAISLFFTKSHISRRTFEILNISKDERNQILDITKLYKRYVIKRKLLNNLK</sequence>
<dbReference type="InterPro" id="IPR011009">
    <property type="entry name" value="Kinase-like_dom_sf"/>
</dbReference>
<dbReference type="InterPro" id="IPR052396">
    <property type="entry name" value="Meiotic_Drive_Suppr_Kinase"/>
</dbReference>
<dbReference type="PANTHER" id="PTHR37171">
    <property type="entry name" value="SERINE/THREONINE-PROTEIN KINASE YRZF-RELATED"/>
    <property type="match status" value="1"/>
</dbReference>
<dbReference type="SUPFAM" id="SSF56112">
    <property type="entry name" value="Protein kinase-like (PK-like)"/>
    <property type="match status" value="1"/>
</dbReference>
<feature type="domain" description="Protein kinase" evidence="1">
    <location>
        <begin position="42"/>
        <end position="241"/>
    </location>
</feature>
<keyword evidence="2" id="KW-0723">Serine/threonine-protein kinase</keyword>
<accession>A0A832YXR3</accession>
<dbReference type="GO" id="GO:0004674">
    <property type="term" value="F:protein serine/threonine kinase activity"/>
    <property type="evidence" value="ECO:0007669"/>
    <property type="project" value="UniProtKB-KW"/>
</dbReference>
<keyword evidence="2" id="KW-0418">Kinase</keyword>
<organism evidence="2 3">
    <name type="scientific">Methanothermococcus okinawensis</name>
    <dbReference type="NCBI Taxonomy" id="155863"/>
    <lineage>
        <taxon>Archaea</taxon>
        <taxon>Methanobacteriati</taxon>
        <taxon>Methanobacteriota</taxon>
        <taxon>Methanomada group</taxon>
        <taxon>Methanococci</taxon>
        <taxon>Methanococcales</taxon>
        <taxon>Methanococcaceae</taxon>
        <taxon>Methanothermococcus</taxon>
    </lineage>
</organism>
<evidence type="ECO:0000313" key="3">
    <source>
        <dbReference type="Proteomes" id="UP000605144"/>
    </source>
</evidence>
<dbReference type="InterPro" id="IPR000719">
    <property type="entry name" value="Prot_kinase_dom"/>
</dbReference>
<evidence type="ECO:0000259" key="1">
    <source>
        <dbReference type="PROSITE" id="PS50011"/>
    </source>
</evidence>
<dbReference type="AlphaFoldDB" id="A0A832YXR3"/>
<proteinExistence type="predicted"/>
<protein>
    <submittedName>
        <fullName evidence="2">Serine/threonine protein kinase</fullName>
    </submittedName>
</protein>
<keyword evidence="2" id="KW-0808">Transferase</keyword>
<dbReference type="GO" id="GO:0005524">
    <property type="term" value="F:ATP binding"/>
    <property type="evidence" value="ECO:0007669"/>
    <property type="project" value="InterPro"/>
</dbReference>
<gene>
    <name evidence="2" type="ORF">EYG76_05010</name>
</gene>
<dbReference type="EMBL" id="DQSV01000095">
    <property type="protein sequence ID" value="HIP17635.1"/>
    <property type="molecule type" value="Genomic_DNA"/>
</dbReference>
<dbReference type="Pfam" id="PF00069">
    <property type="entry name" value="Pkinase"/>
    <property type="match status" value="1"/>
</dbReference>
<dbReference type="Gene3D" id="1.10.510.10">
    <property type="entry name" value="Transferase(Phosphotransferase) domain 1"/>
    <property type="match status" value="1"/>
</dbReference>
<dbReference type="PROSITE" id="PS50011">
    <property type="entry name" value="PROTEIN_KINASE_DOM"/>
    <property type="match status" value="1"/>
</dbReference>
<evidence type="ECO:0000313" key="2">
    <source>
        <dbReference type="EMBL" id="HIP17635.1"/>
    </source>
</evidence>
<dbReference type="Proteomes" id="UP000605144">
    <property type="component" value="Unassembled WGS sequence"/>
</dbReference>
<name>A0A832YXR3_9EURY</name>
<comment type="caution">
    <text evidence="2">The sequence shown here is derived from an EMBL/GenBank/DDBJ whole genome shotgun (WGS) entry which is preliminary data.</text>
</comment>
<dbReference type="PANTHER" id="PTHR37171:SF1">
    <property type="entry name" value="SERINE_THREONINE-PROTEIN KINASE YRZF-RELATED"/>
    <property type="match status" value="1"/>
</dbReference>
<reference evidence="2" key="1">
    <citation type="journal article" date="2020" name="ISME J.">
        <title>Gammaproteobacteria mediating utilization of methyl-, sulfur- and petroleum organic compounds in deep ocean hydrothermal plumes.</title>
        <authorList>
            <person name="Zhou Z."/>
            <person name="Liu Y."/>
            <person name="Pan J."/>
            <person name="Cron B.R."/>
            <person name="Toner B.M."/>
            <person name="Anantharaman K."/>
            <person name="Breier J.A."/>
            <person name="Dick G.J."/>
            <person name="Li M."/>
        </authorList>
    </citation>
    <scope>NUCLEOTIDE SEQUENCE</scope>
    <source>
        <strain evidence="2">SZUA-1385</strain>
    </source>
</reference>